<reference evidence="7" key="2">
    <citation type="submission" date="2011-02" db="EMBL/GenBank/DDBJ databases">
        <title>The complete genome of Syntrophobotulus glycolicus DSM 8271.</title>
        <authorList>
            <person name="Lucas S."/>
            <person name="Copeland A."/>
            <person name="Lapidus A."/>
            <person name="Bruce D."/>
            <person name="Goodwin L."/>
            <person name="Pitluck S."/>
            <person name="Kyrpides N."/>
            <person name="Mavromatis K."/>
            <person name="Pagani I."/>
            <person name="Ivanova N."/>
            <person name="Mikhailova N."/>
            <person name="Chertkov O."/>
            <person name="Held B."/>
            <person name="Detter J.C."/>
            <person name="Tapia R."/>
            <person name="Han C."/>
            <person name="Land M."/>
            <person name="Hauser L."/>
            <person name="Markowitz V."/>
            <person name="Cheng J.-F."/>
            <person name="Hugenholtz P."/>
            <person name="Woyke T."/>
            <person name="Wu D."/>
            <person name="Spring S."/>
            <person name="Schroeder M."/>
            <person name="Brambilla E."/>
            <person name="Klenk H.-P."/>
            <person name="Eisen J.A."/>
        </authorList>
    </citation>
    <scope>NUCLEOTIDE SEQUENCE [LARGE SCALE GENOMIC DNA]</scope>
    <source>
        <strain evidence="7">DSM 8271 / FlGlyR</strain>
    </source>
</reference>
<dbReference type="eggNOG" id="COG0845">
    <property type="taxonomic scope" value="Bacteria"/>
</dbReference>
<dbReference type="SUPFAM" id="SSF111369">
    <property type="entry name" value="HlyD-like secretion proteins"/>
    <property type="match status" value="1"/>
</dbReference>
<keyword evidence="2" id="KW-0732">Signal</keyword>
<dbReference type="InterPro" id="IPR058637">
    <property type="entry name" value="YknX-like_C"/>
</dbReference>
<reference evidence="6 7" key="1">
    <citation type="journal article" date="2011" name="Stand. Genomic Sci.">
        <title>Complete genome sequence of Syntrophobotulus glycolicus type strain (FlGlyR).</title>
        <authorList>
            <person name="Han C."/>
            <person name="Mwirichia R."/>
            <person name="Chertkov O."/>
            <person name="Held B."/>
            <person name="Lapidus A."/>
            <person name="Nolan M."/>
            <person name="Lucas S."/>
            <person name="Hammon N."/>
            <person name="Deshpande S."/>
            <person name="Cheng J.F."/>
            <person name="Tapia R."/>
            <person name="Goodwin L."/>
            <person name="Pitluck S."/>
            <person name="Huntemann M."/>
            <person name="Liolios K."/>
            <person name="Ivanova N."/>
            <person name="Pagani I."/>
            <person name="Mavromatis K."/>
            <person name="Ovchinikova G."/>
            <person name="Pati A."/>
            <person name="Chen A."/>
            <person name="Palaniappan K."/>
            <person name="Land M."/>
            <person name="Hauser L."/>
            <person name="Brambilla E.M."/>
            <person name="Rohde M."/>
            <person name="Spring S."/>
            <person name="Sikorski J."/>
            <person name="Goker M."/>
            <person name="Woyke T."/>
            <person name="Bristow J."/>
            <person name="Eisen J.A."/>
            <person name="Markowitz V."/>
            <person name="Hugenholtz P."/>
            <person name="Kyrpides N.C."/>
            <person name="Klenk H.P."/>
            <person name="Detter J.C."/>
        </authorList>
    </citation>
    <scope>NUCLEOTIDE SEQUENCE [LARGE SCALE GENOMIC DNA]</scope>
    <source>
        <strain evidence="7">DSM 8271 / FlGlyR</strain>
    </source>
</reference>
<feature type="domain" description="YknX-like C-terminal permuted SH3-like" evidence="5">
    <location>
        <begin position="300"/>
        <end position="367"/>
    </location>
</feature>
<dbReference type="OrthoDB" id="9810430at2"/>
<dbReference type="Gene3D" id="2.40.30.170">
    <property type="match status" value="1"/>
</dbReference>
<evidence type="ECO:0000256" key="2">
    <source>
        <dbReference type="SAM" id="SignalP"/>
    </source>
</evidence>
<dbReference type="STRING" id="645991.Sgly_0232"/>
<dbReference type="PROSITE" id="PS51257">
    <property type="entry name" value="PROKAR_LIPOPROTEIN"/>
    <property type="match status" value="1"/>
</dbReference>
<proteinExistence type="inferred from homology"/>
<dbReference type="KEGG" id="sgy:Sgly_0232"/>
<dbReference type="AlphaFoldDB" id="F0SWB7"/>
<dbReference type="Gene3D" id="2.40.420.20">
    <property type="match status" value="1"/>
</dbReference>
<dbReference type="PANTHER" id="PTHR30469">
    <property type="entry name" value="MULTIDRUG RESISTANCE PROTEIN MDTA"/>
    <property type="match status" value="1"/>
</dbReference>
<dbReference type="InterPro" id="IPR058792">
    <property type="entry name" value="Beta-barrel_RND_2"/>
</dbReference>
<evidence type="ECO:0000256" key="1">
    <source>
        <dbReference type="ARBA" id="ARBA00009477"/>
    </source>
</evidence>
<dbReference type="Pfam" id="PF25954">
    <property type="entry name" value="Beta-barrel_RND_2"/>
    <property type="match status" value="1"/>
</dbReference>
<keyword evidence="7" id="KW-1185">Reference proteome</keyword>
<evidence type="ECO:0000313" key="6">
    <source>
        <dbReference type="EMBL" id="ADY54603.1"/>
    </source>
</evidence>
<feature type="domain" description="CzcB-like barrel-sandwich hybrid" evidence="4">
    <location>
        <begin position="59"/>
        <end position="211"/>
    </location>
</feature>
<name>F0SWB7_SYNGF</name>
<dbReference type="Gene3D" id="2.40.50.100">
    <property type="match status" value="1"/>
</dbReference>
<comment type="similarity">
    <text evidence="1">Belongs to the membrane fusion protein (MFP) (TC 8.A.1) family.</text>
</comment>
<protein>
    <submittedName>
        <fullName evidence="6">Efflux transporter, RND family, MFP subunit</fullName>
    </submittedName>
</protein>
<dbReference type="Pfam" id="PF25989">
    <property type="entry name" value="YknX_C"/>
    <property type="match status" value="1"/>
</dbReference>
<sequence length="369" mass="39407">MNIPKKALLTFLCFYLTVFIAGCGNSQSSESKNVKSGIAGSQKISGTISVSGILDAEQSAAVSSQLTGTVTTLNIKEGQAVRKGEVLLSLDKRDLSLQLQLAQSNYRKSVEAVNQAKISYDDAQKAYNRYQELYQTGSVSQQDYEQITSKLNLAKSQYETAQGSGLDAAQNSIQTIENNLDKADLKSPLDGVIASCNVTPGESVTTGTPIVSLVSEQNLILNGNISESMVNYLKVGQKVDIITDSVPGTTYSGTIIFISPVSVSTGQFFPVKIKVENANHTLRIGMTGSASIKYEINAPLAVPNTSLFQQNGSDYVYLIKDGKAVRTPLKLGLAGDAYTVVISGLNPEEQIIVSEPLNILDGDSVTISQ</sequence>
<evidence type="ECO:0000259" key="4">
    <source>
        <dbReference type="Pfam" id="PF25973"/>
    </source>
</evidence>
<evidence type="ECO:0000259" key="5">
    <source>
        <dbReference type="Pfam" id="PF25989"/>
    </source>
</evidence>
<dbReference type="Gene3D" id="1.10.287.470">
    <property type="entry name" value="Helix hairpin bin"/>
    <property type="match status" value="1"/>
</dbReference>
<dbReference type="InterPro" id="IPR006143">
    <property type="entry name" value="RND_pump_MFP"/>
</dbReference>
<dbReference type="HOGENOM" id="CLU_018816_14_4_9"/>
<dbReference type="Pfam" id="PF25973">
    <property type="entry name" value="BSH_CzcB"/>
    <property type="match status" value="1"/>
</dbReference>
<dbReference type="Proteomes" id="UP000007488">
    <property type="component" value="Chromosome"/>
</dbReference>
<dbReference type="GO" id="GO:1990281">
    <property type="term" value="C:efflux pump complex"/>
    <property type="evidence" value="ECO:0007669"/>
    <property type="project" value="TreeGrafter"/>
</dbReference>
<accession>F0SWB7</accession>
<gene>
    <name evidence="6" type="ordered locus">Sgly_0232</name>
</gene>
<dbReference type="GO" id="GO:0015562">
    <property type="term" value="F:efflux transmembrane transporter activity"/>
    <property type="evidence" value="ECO:0007669"/>
    <property type="project" value="TreeGrafter"/>
</dbReference>
<feature type="domain" description="CusB-like beta-barrel" evidence="3">
    <location>
        <begin position="222"/>
        <end position="292"/>
    </location>
</feature>
<organism evidence="6 7">
    <name type="scientific">Syntrophobotulus glycolicus (strain DSM 8271 / FlGlyR)</name>
    <dbReference type="NCBI Taxonomy" id="645991"/>
    <lineage>
        <taxon>Bacteria</taxon>
        <taxon>Bacillati</taxon>
        <taxon>Bacillota</taxon>
        <taxon>Clostridia</taxon>
        <taxon>Eubacteriales</taxon>
        <taxon>Desulfitobacteriaceae</taxon>
        <taxon>Syntrophobotulus</taxon>
    </lineage>
</organism>
<dbReference type="InterPro" id="IPR058647">
    <property type="entry name" value="BSH_CzcB-like"/>
</dbReference>
<dbReference type="RefSeq" id="WP_013623474.1">
    <property type="nucleotide sequence ID" value="NC_015172.1"/>
</dbReference>
<evidence type="ECO:0000313" key="7">
    <source>
        <dbReference type="Proteomes" id="UP000007488"/>
    </source>
</evidence>
<dbReference type="EMBL" id="CP002547">
    <property type="protein sequence ID" value="ADY54603.1"/>
    <property type="molecule type" value="Genomic_DNA"/>
</dbReference>
<feature type="signal peptide" evidence="2">
    <location>
        <begin position="1"/>
        <end position="21"/>
    </location>
</feature>
<evidence type="ECO:0000259" key="3">
    <source>
        <dbReference type="Pfam" id="PF25954"/>
    </source>
</evidence>
<dbReference type="NCBIfam" id="TIGR01730">
    <property type="entry name" value="RND_mfp"/>
    <property type="match status" value="1"/>
</dbReference>
<feature type="chain" id="PRO_5038783825" evidence="2">
    <location>
        <begin position="22"/>
        <end position="369"/>
    </location>
</feature>